<sequence>MKLIPCFLQNPTASHAPHMALLFNTSYRATRNYDDGRSPPMLPYAPQSLQGLLRVDDPSATSLITIPESTVITRRVDAIGGGELVCLHPIPSHPISTVLLSPYPSSIQHRHTLIHARKDNATKPSAFVCDKELGTRNTAYQMVEKAVALVEPDIKCSLPRSFVIPGQDKGYRASDCGKDGDVVQDAWRIETEADKEADKEADELCTRHGGDSQNRGDSHGPRDLQARRHGGDTAATLVTVALEELKHGCFEAREIEARRYGGDSRGRRSTREVEKRRHGGNSHGRRDLAARRHGGDSRDRCSLEELD</sequence>
<feature type="region of interest" description="Disordered" evidence="1">
    <location>
        <begin position="260"/>
        <end position="307"/>
    </location>
</feature>
<reference evidence="2 3" key="1">
    <citation type="submission" date="2014-06" db="EMBL/GenBank/DDBJ databases">
        <title>Evolutionary Origins and Diversification of the Mycorrhizal Mutualists.</title>
        <authorList>
            <consortium name="DOE Joint Genome Institute"/>
            <consortium name="Mycorrhizal Genomics Consortium"/>
            <person name="Kohler A."/>
            <person name="Kuo A."/>
            <person name="Nagy L.G."/>
            <person name="Floudas D."/>
            <person name="Copeland A."/>
            <person name="Barry K.W."/>
            <person name="Cichocki N."/>
            <person name="Veneault-Fourrey C."/>
            <person name="LaButti K."/>
            <person name="Lindquist E.A."/>
            <person name="Lipzen A."/>
            <person name="Lundell T."/>
            <person name="Morin E."/>
            <person name="Murat C."/>
            <person name="Riley R."/>
            <person name="Ohm R."/>
            <person name="Sun H."/>
            <person name="Tunlid A."/>
            <person name="Henrissat B."/>
            <person name="Grigoriev I.V."/>
            <person name="Hibbett D.S."/>
            <person name="Martin F."/>
        </authorList>
    </citation>
    <scope>NUCLEOTIDE SEQUENCE [LARGE SCALE GENOMIC DNA]</scope>
    <source>
        <strain evidence="2 3">SS14</strain>
    </source>
</reference>
<gene>
    <name evidence="2" type="ORF">M422DRAFT_780722</name>
</gene>
<feature type="region of interest" description="Disordered" evidence="1">
    <location>
        <begin position="192"/>
        <end position="229"/>
    </location>
</feature>
<organism evidence="2 3">
    <name type="scientific">Sphaerobolus stellatus (strain SS14)</name>
    <dbReference type="NCBI Taxonomy" id="990650"/>
    <lineage>
        <taxon>Eukaryota</taxon>
        <taxon>Fungi</taxon>
        <taxon>Dikarya</taxon>
        <taxon>Basidiomycota</taxon>
        <taxon>Agaricomycotina</taxon>
        <taxon>Agaricomycetes</taxon>
        <taxon>Phallomycetidae</taxon>
        <taxon>Geastrales</taxon>
        <taxon>Sphaerobolaceae</taxon>
        <taxon>Sphaerobolus</taxon>
    </lineage>
</organism>
<protein>
    <submittedName>
        <fullName evidence="2">Uncharacterized protein</fullName>
    </submittedName>
</protein>
<accession>A0A0C9VGC9</accession>
<dbReference type="EMBL" id="KN837144">
    <property type="protein sequence ID" value="KIJ40472.1"/>
    <property type="molecule type" value="Genomic_DNA"/>
</dbReference>
<name>A0A0C9VGC9_SPHS4</name>
<evidence type="ECO:0000313" key="3">
    <source>
        <dbReference type="Proteomes" id="UP000054279"/>
    </source>
</evidence>
<dbReference type="Proteomes" id="UP000054279">
    <property type="component" value="Unassembled WGS sequence"/>
</dbReference>
<evidence type="ECO:0000256" key="1">
    <source>
        <dbReference type="SAM" id="MobiDB-lite"/>
    </source>
</evidence>
<evidence type="ECO:0000313" key="2">
    <source>
        <dbReference type="EMBL" id="KIJ40472.1"/>
    </source>
</evidence>
<dbReference type="HOGENOM" id="CLU_906644_0_0_1"/>
<proteinExistence type="predicted"/>
<feature type="compositionally biased region" description="Basic and acidic residues" evidence="1">
    <location>
        <begin position="284"/>
        <end position="307"/>
    </location>
</feature>
<dbReference type="AlphaFoldDB" id="A0A0C9VGC9"/>
<feature type="compositionally biased region" description="Basic and acidic residues" evidence="1">
    <location>
        <begin position="260"/>
        <end position="275"/>
    </location>
</feature>
<keyword evidence="3" id="KW-1185">Reference proteome</keyword>